<keyword evidence="4 6" id="KW-0472">Membrane</keyword>
<gene>
    <name evidence="8" type="primary">20352353</name>
    <name evidence="7" type="ORF">GGTG_11895</name>
</gene>
<evidence type="ECO:0000256" key="1">
    <source>
        <dbReference type="ARBA" id="ARBA00004167"/>
    </source>
</evidence>
<dbReference type="InterPro" id="IPR051694">
    <property type="entry name" value="Immunoregulatory_rcpt-like"/>
</dbReference>
<sequence length="377" mass="38794">MSGPDPVAFYNDWFFTTNQTDFNCPNSLPCPPPSKACARDPTNGARYCCDGQPDAKSKVGRVCWRGPTTCRADGSTVDCSNSKRTWCCLSELERCSQTPGQEAAICWSTRHDPLYNVSYDDLDRLHGSLSSRQTQATVLSFDLVSLISATATAPFATASSAPSSTQSGSSSTSSPASSSSGSTATPTDGSSSSSSPAQGTQNSSAGGGGVSGGAIAGIVVGAVVAAALVAIAVFFLLKRRKNKGGGAATPAELGGGPLPAGGPHEKGPHHYPGGQEAVPAAAVEADNYYSKNAGSPPPPGYQYPQQQPQQQQYRELIGEGHHAMRSELPVEEPQELPGSYAGHHPGSGGSGAPYSPISSTTAGYQPSPYSETSTPMR</sequence>
<evidence type="ECO:0000256" key="6">
    <source>
        <dbReference type="SAM" id="Phobius"/>
    </source>
</evidence>
<feature type="compositionally biased region" description="Low complexity" evidence="5">
    <location>
        <begin position="157"/>
        <end position="204"/>
    </location>
</feature>
<evidence type="ECO:0000256" key="4">
    <source>
        <dbReference type="ARBA" id="ARBA00023136"/>
    </source>
</evidence>
<evidence type="ECO:0000313" key="7">
    <source>
        <dbReference type="EMBL" id="EJT70872.1"/>
    </source>
</evidence>
<dbReference type="EMBL" id="GL385401">
    <property type="protein sequence ID" value="EJT70872.1"/>
    <property type="molecule type" value="Genomic_DNA"/>
</dbReference>
<feature type="compositionally biased region" description="Low complexity" evidence="5">
    <location>
        <begin position="302"/>
        <end position="312"/>
    </location>
</feature>
<dbReference type="GO" id="GO:0016020">
    <property type="term" value="C:membrane"/>
    <property type="evidence" value="ECO:0007669"/>
    <property type="project" value="UniProtKB-SubCell"/>
</dbReference>
<dbReference type="STRING" id="644352.J3PEG4"/>
<evidence type="ECO:0000256" key="2">
    <source>
        <dbReference type="ARBA" id="ARBA00022692"/>
    </source>
</evidence>
<comment type="subcellular location">
    <subcellularLocation>
        <location evidence="1">Membrane</location>
        <topology evidence="1">Single-pass membrane protein</topology>
    </subcellularLocation>
</comment>
<feature type="region of interest" description="Disordered" evidence="5">
    <location>
        <begin position="244"/>
        <end position="275"/>
    </location>
</feature>
<feature type="compositionally biased region" description="Polar residues" evidence="5">
    <location>
        <begin position="360"/>
        <end position="377"/>
    </location>
</feature>
<reference evidence="9" key="1">
    <citation type="submission" date="2010-07" db="EMBL/GenBank/DDBJ databases">
        <title>The genome sequence of Gaeumannomyces graminis var. tritici strain R3-111a-1.</title>
        <authorList>
            <consortium name="The Broad Institute Genome Sequencing Platform"/>
            <person name="Ma L.-J."/>
            <person name="Dead R."/>
            <person name="Young S."/>
            <person name="Zeng Q."/>
            <person name="Koehrsen M."/>
            <person name="Alvarado L."/>
            <person name="Berlin A."/>
            <person name="Chapman S.B."/>
            <person name="Chen Z."/>
            <person name="Freedman E."/>
            <person name="Gellesch M."/>
            <person name="Goldberg J."/>
            <person name="Griggs A."/>
            <person name="Gujja S."/>
            <person name="Heilman E.R."/>
            <person name="Heiman D."/>
            <person name="Hepburn T."/>
            <person name="Howarth C."/>
            <person name="Jen D."/>
            <person name="Larson L."/>
            <person name="Mehta T."/>
            <person name="Neiman D."/>
            <person name="Pearson M."/>
            <person name="Roberts A."/>
            <person name="Saif S."/>
            <person name="Shea T."/>
            <person name="Shenoy N."/>
            <person name="Sisk P."/>
            <person name="Stolte C."/>
            <person name="Sykes S."/>
            <person name="Walk T."/>
            <person name="White J."/>
            <person name="Yandava C."/>
            <person name="Haas B."/>
            <person name="Nusbaum C."/>
            <person name="Birren B."/>
        </authorList>
    </citation>
    <scope>NUCLEOTIDE SEQUENCE [LARGE SCALE GENOMIC DNA]</scope>
    <source>
        <strain evidence="9">R3-111a-1</strain>
    </source>
</reference>
<proteinExistence type="predicted"/>
<dbReference type="GeneID" id="20352353"/>
<evidence type="ECO:0000313" key="8">
    <source>
        <dbReference type="EnsemblFungi" id="EJT70872"/>
    </source>
</evidence>
<dbReference type="HOGENOM" id="CLU_070371_0_0_1"/>
<feature type="transmembrane region" description="Helical" evidence="6">
    <location>
        <begin position="214"/>
        <end position="237"/>
    </location>
</feature>
<dbReference type="EnsemblFungi" id="EJT70872">
    <property type="protein sequence ID" value="EJT70872"/>
    <property type="gene ID" value="GGTG_11895"/>
</dbReference>
<evidence type="ECO:0000313" key="9">
    <source>
        <dbReference type="Proteomes" id="UP000006039"/>
    </source>
</evidence>
<keyword evidence="2 6" id="KW-0812">Transmembrane</keyword>
<accession>J3PEG4</accession>
<feature type="region of interest" description="Disordered" evidence="5">
    <location>
        <begin position="324"/>
        <end position="377"/>
    </location>
</feature>
<dbReference type="VEuPathDB" id="FungiDB:GGTG_11895"/>
<dbReference type="eggNOG" id="ENOG502SD8Y">
    <property type="taxonomic scope" value="Eukaryota"/>
</dbReference>
<dbReference type="RefSeq" id="XP_009228050.1">
    <property type="nucleotide sequence ID" value="XM_009229786.1"/>
</dbReference>
<dbReference type="OrthoDB" id="3945612at2759"/>
<dbReference type="GO" id="GO:0071944">
    <property type="term" value="C:cell periphery"/>
    <property type="evidence" value="ECO:0007669"/>
    <property type="project" value="UniProtKB-ARBA"/>
</dbReference>
<protein>
    <recommendedName>
        <fullName evidence="10">Mid2 domain-containing protein</fullName>
    </recommendedName>
</protein>
<feature type="region of interest" description="Disordered" evidence="5">
    <location>
        <begin position="288"/>
        <end position="312"/>
    </location>
</feature>
<dbReference type="Proteomes" id="UP000006039">
    <property type="component" value="Unassembled WGS sequence"/>
</dbReference>
<dbReference type="PANTHER" id="PTHR15549:SF33">
    <property type="entry name" value="MEMBRANE PROTEIN WSC4, PUTATIVE (AFU_ORTHOLOGUE AFUA_5G09020)-RELATED"/>
    <property type="match status" value="1"/>
</dbReference>
<reference evidence="8" key="4">
    <citation type="journal article" date="2015" name="G3 (Bethesda)">
        <title>Genome sequences of three phytopathogenic species of the Magnaporthaceae family of fungi.</title>
        <authorList>
            <person name="Okagaki L.H."/>
            <person name="Nunes C.C."/>
            <person name="Sailsbery J."/>
            <person name="Clay B."/>
            <person name="Brown D."/>
            <person name="John T."/>
            <person name="Oh Y."/>
            <person name="Young N."/>
            <person name="Fitzgerald M."/>
            <person name="Haas B.J."/>
            <person name="Zeng Q."/>
            <person name="Young S."/>
            <person name="Adiconis X."/>
            <person name="Fan L."/>
            <person name="Levin J.Z."/>
            <person name="Mitchell T.K."/>
            <person name="Okubara P.A."/>
            <person name="Farman M.L."/>
            <person name="Kohn L.M."/>
            <person name="Birren B."/>
            <person name="Ma L.-J."/>
            <person name="Dean R.A."/>
        </authorList>
    </citation>
    <scope>NUCLEOTIDE SEQUENCE</scope>
    <source>
        <strain evidence="8">R3-111a-1</strain>
    </source>
</reference>
<reference evidence="7" key="2">
    <citation type="submission" date="2010-07" db="EMBL/GenBank/DDBJ databases">
        <authorList>
            <consortium name="The Broad Institute Genome Sequencing Platform"/>
            <consortium name="Broad Institute Genome Sequencing Center for Infectious Disease"/>
            <person name="Ma L.-J."/>
            <person name="Dead R."/>
            <person name="Young S."/>
            <person name="Zeng Q."/>
            <person name="Koehrsen M."/>
            <person name="Alvarado L."/>
            <person name="Berlin A."/>
            <person name="Chapman S.B."/>
            <person name="Chen Z."/>
            <person name="Freedman E."/>
            <person name="Gellesch M."/>
            <person name="Goldberg J."/>
            <person name="Griggs A."/>
            <person name="Gujja S."/>
            <person name="Heilman E.R."/>
            <person name="Heiman D."/>
            <person name="Hepburn T."/>
            <person name="Howarth C."/>
            <person name="Jen D."/>
            <person name="Larson L."/>
            <person name="Mehta T."/>
            <person name="Neiman D."/>
            <person name="Pearson M."/>
            <person name="Roberts A."/>
            <person name="Saif S."/>
            <person name="Shea T."/>
            <person name="Shenoy N."/>
            <person name="Sisk P."/>
            <person name="Stolte C."/>
            <person name="Sykes S."/>
            <person name="Walk T."/>
            <person name="White J."/>
            <person name="Yandava C."/>
            <person name="Haas B."/>
            <person name="Nusbaum C."/>
            <person name="Birren B."/>
        </authorList>
    </citation>
    <scope>NUCLEOTIDE SEQUENCE</scope>
    <source>
        <strain evidence="7">R3-111a-1</strain>
    </source>
</reference>
<keyword evidence="3 6" id="KW-1133">Transmembrane helix</keyword>
<evidence type="ECO:0000256" key="5">
    <source>
        <dbReference type="SAM" id="MobiDB-lite"/>
    </source>
</evidence>
<organism evidence="7">
    <name type="scientific">Gaeumannomyces tritici (strain R3-111a-1)</name>
    <name type="common">Wheat and barley take-all root rot fungus</name>
    <name type="synonym">Gaeumannomyces graminis var. tritici</name>
    <dbReference type="NCBI Taxonomy" id="644352"/>
    <lineage>
        <taxon>Eukaryota</taxon>
        <taxon>Fungi</taxon>
        <taxon>Dikarya</taxon>
        <taxon>Ascomycota</taxon>
        <taxon>Pezizomycotina</taxon>
        <taxon>Sordariomycetes</taxon>
        <taxon>Sordariomycetidae</taxon>
        <taxon>Magnaporthales</taxon>
        <taxon>Magnaporthaceae</taxon>
        <taxon>Gaeumannomyces</taxon>
    </lineage>
</organism>
<dbReference type="AlphaFoldDB" id="J3PEG4"/>
<reference evidence="7" key="3">
    <citation type="submission" date="2010-09" db="EMBL/GenBank/DDBJ databases">
        <title>Annotation of Gaeumannomyces graminis var. tritici R3-111a-1.</title>
        <authorList>
            <consortium name="The Broad Institute Genome Sequencing Platform"/>
            <person name="Ma L.-J."/>
            <person name="Dead R."/>
            <person name="Young S.K."/>
            <person name="Zeng Q."/>
            <person name="Gargeya S."/>
            <person name="Fitzgerald M."/>
            <person name="Haas B."/>
            <person name="Abouelleil A."/>
            <person name="Alvarado L."/>
            <person name="Arachchi H.M."/>
            <person name="Berlin A."/>
            <person name="Brown A."/>
            <person name="Chapman S.B."/>
            <person name="Chen Z."/>
            <person name="Dunbar C."/>
            <person name="Freedman E."/>
            <person name="Gearin G."/>
            <person name="Gellesch M."/>
            <person name="Goldberg J."/>
            <person name="Griggs A."/>
            <person name="Gujja S."/>
            <person name="Heiman D."/>
            <person name="Howarth C."/>
            <person name="Larson L."/>
            <person name="Lui A."/>
            <person name="MacDonald P.J.P."/>
            <person name="Mehta T."/>
            <person name="Montmayeur A."/>
            <person name="Murphy C."/>
            <person name="Neiman D."/>
            <person name="Pearson M."/>
            <person name="Priest M."/>
            <person name="Roberts A."/>
            <person name="Saif S."/>
            <person name="Shea T."/>
            <person name="Shenoy N."/>
            <person name="Sisk P."/>
            <person name="Stolte C."/>
            <person name="Sykes S."/>
            <person name="Yandava C."/>
            <person name="Wortman J."/>
            <person name="Nusbaum C."/>
            <person name="Birren B."/>
        </authorList>
    </citation>
    <scope>NUCLEOTIDE SEQUENCE</scope>
    <source>
        <strain evidence="7">R3-111a-1</strain>
    </source>
</reference>
<reference evidence="8" key="5">
    <citation type="submission" date="2018-04" db="UniProtKB">
        <authorList>
            <consortium name="EnsemblFungi"/>
        </authorList>
    </citation>
    <scope>IDENTIFICATION</scope>
    <source>
        <strain evidence="8">R3-111a-1</strain>
    </source>
</reference>
<feature type="region of interest" description="Disordered" evidence="5">
    <location>
        <begin position="157"/>
        <end position="207"/>
    </location>
</feature>
<evidence type="ECO:0008006" key="10">
    <source>
        <dbReference type="Google" id="ProtNLM"/>
    </source>
</evidence>
<dbReference type="PANTHER" id="PTHR15549">
    <property type="entry name" value="PAIRED IMMUNOGLOBULIN-LIKE TYPE 2 RECEPTOR"/>
    <property type="match status" value="1"/>
</dbReference>
<keyword evidence="9" id="KW-1185">Reference proteome</keyword>
<evidence type="ECO:0000256" key="3">
    <source>
        <dbReference type="ARBA" id="ARBA00022989"/>
    </source>
</evidence>
<name>J3PEG4_GAET3</name>